<comment type="caution">
    <text evidence="14">The sequence shown here is derived from an EMBL/GenBank/DDBJ whole genome shotgun (WGS) entry which is preliminary data.</text>
</comment>
<dbReference type="SMART" id="SM00304">
    <property type="entry name" value="HAMP"/>
    <property type="match status" value="1"/>
</dbReference>
<sequence>MSIQQRLTLRFTLLAGGLLLVFCLGVYFFSAQNRQTAFYSILEKEASTKLNLFLNSGLDEATLQTIYRNNREILYEVEVAIYEEEDYTLRYHDAVDIDFVKETAEMLAQIQQEVRITFQQEGWDVLGQKFRTQQGSYLVTAAAYDEYGYAKLADLGRFLLLGYLIAIVILFFLGKYFARRALSPISDMIQEAGKITASNLDLRLKMGPNRDELYALAATINALLEKLEKSFDTQKQFVYFMAHEVRTPLAAMITELELSLTRKREKKEYRQVAETVLGDAKKLAKLSGSLLDFARASYDRTAVNFRLQRVDELVLDASQQVQQANPGYRIDLSFEGLTDREEALNVTGNGYLLTIAFVNLMENACKFSSNRTCQVFIAPDVSGVHLKFRDTGVGIPKEEVEEIFEPFFRGKNQSVAFGSGIGLSLVKRIVTLHQGKIAVSSKPGETIFTLHLNHAF</sequence>
<dbReference type="PROSITE" id="PS50109">
    <property type="entry name" value="HIS_KIN"/>
    <property type="match status" value="1"/>
</dbReference>
<dbReference type="SUPFAM" id="SSF55874">
    <property type="entry name" value="ATPase domain of HSP90 chaperone/DNA topoisomerase II/histidine kinase"/>
    <property type="match status" value="1"/>
</dbReference>
<dbReference type="SUPFAM" id="SSF47384">
    <property type="entry name" value="Homodimeric domain of signal transducing histidine kinase"/>
    <property type="match status" value="1"/>
</dbReference>
<name>I5C152_9BACT</name>
<dbReference type="InterPro" id="IPR003661">
    <property type="entry name" value="HisK_dim/P_dom"/>
</dbReference>
<evidence type="ECO:0000259" key="12">
    <source>
        <dbReference type="PROSITE" id="PS50109"/>
    </source>
</evidence>
<dbReference type="Gene3D" id="3.30.565.10">
    <property type="entry name" value="Histidine kinase-like ATPase, C-terminal domain"/>
    <property type="match status" value="1"/>
</dbReference>
<proteinExistence type="predicted"/>
<dbReference type="Gene3D" id="6.10.340.10">
    <property type="match status" value="1"/>
</dbReference>
<keyword evidence="4" id="KW-0597">Phosphoprotein</keyword>
<dbReference type="SMART" id="SM00388">
    <property type="entry name" value="HisKA"/>
    <property type="match status" value="1"/>
</dbReference>
<evidence type="ECO:0000256" key="6">
    <source>
        <dbReference type="ARBA" id="ARBA00022692"/>
    </source>
</evidence>
<comment type="subcellular location">
    <subcellularLocation>
        <location evidence="2">Membrane</location>
        <topology evidence="2">Multi-pass membrane protein</topology>
    </subcellularLocation>
</comment>
<dbReference type="SUPFAM" id="SSF158472">
    <property type="entry name" value="HAMP domain-like"/>
    <property type="match status" value="1"/>
</dbReference>
<keyword evidence="9" id="KW-0902">Two-component regulatory system</keyword>
<dbReference type="InterPro" id="IPR003594">
    <property type="entry name" value="HATPase_dom"/>
</dbReference>
<feature type="domain" description="Histidine kinase" evidence="12">
    <location>
        <begin position="240"/>
        <end position="456"/>
    </location>
</feature>
<evidence type="ECO:0000256" key="8">
    <source>
        <dbReference type="ARBA" id="ARBA00022989"/>
    </source>
</evidence>
<dbReference type="AlphaFoldDB" id="I5C152"/>
<evidence type="ECO:0000256" key="5">
    <source>
        <dbReference type="ARBA" id="ARBA00022679"/>
    </source>
</evidence>
<dbReference type="GO" id="GO:0000155">
    <property type="term" value="F:phosphorelay sensor kinase activity"/>
    <property type="evidence" value="ECO:0007669"/>
    <property type="project" value="InterPro"/>
</dbReference>
<protein>
    <recommendedName>
        <fullName evidence="3">histidine kinase</fullName>
        <ecNumber evidence="3">2.7.13.3</ecNumber>
    </recommendedName>
</protein>
<organism evidence="14 15">
    <name type="scientific">Nitritalea halalkaliphila LW7</name>
    <dbReference type="NCBI Taxonomy" id="1189621"/>
    <lineage>
        <taxon>Bacteria</taxon>
        <taxon>Pseudomonadati</taxon>
        <taxon>Bacteroidota</taxon>
        <taxon>Cytophagia</taxon>
        <taxon>Cytophagales</taxon>
        <taxon>Cyclobacteriaceae</taxon>
        <taxon>Nitritalea</taxon>
    </lineage>
</organism>
<dbReference type="PANTHER" id="PTHR45436:SF15">
    <property type="entry name" value="SENSOR HISTIDINE KINASE CUSS"/>
    <property type="match status" value="1"/>
</dbReference>
<dbReference type="InterPro" id="IPR050428">
    <property type="entry name" value="TCS_sensor_his_kinase"/>
</dbReference>
<evidence type="ECO:0000256" key="9">
    <source>
        <dbReference type="ARBA" id="ARBA00023012"/>
    </source>
</evidence>
<gene>
    <name evidence="14" type="ORF">A3SI_12913</name>
</gene>
<evidence type="ECO:0000313" key="15">
    <source>
        <dbReference type="Proteomes" id="UP000005551"/>
    </source>
</evidence>
<keyword evidence="8 11" id="KW-1133">Transmembrane helix</keyword>
<dbReference type="RefSeq" id="WP_009055743.1">
    <property type="nucleotide sequence ID" value="NZ_AJYA01000029.1"/>
</dbReference>
<dbReference type="Pfam" id="PF00512">
    <property type="entry name" value="HisKA"/>
    <property type="match status" value="1"/>
</dbReference>
<dbReference type="GO" id="GO:0005886">
    <property type="term" value="C:plasma membrane"/>
    <property type="evidence" value="ECO:0007669"/>
    <property type="project" value="TreeGrafter"/>
</dbReference>
<evidence type="ECO:0000256" key="1">
    <source>
        <dbReference type="ARBA" id="ARBA00000085"/>
    </source>
</evidence>
<comment type="catalytic activity">
    <reaction evidence="1">
        <text>ATP + protein L-histidine = ADP + protein N-phospho-L-histidine.</text>
        <dbReference type="EC" id="2.7.13.3"/>
    </reaction>
</comment>
<dbReference type="STRING" id="1189621.A3SI_12913"/>
<feature type="domain" description="HAMP" evidence="13">
    <location>
        <begin position="179"/>
        <end position="232"/>
    </location>
</feature>
<dbReference type="InterPro" id="IPR004358">
    <property type="entry name" value="Sig_transdc_His_kin-like_C"/>
</dbReference>
<dbReference type="SMART" id="SM00387">
    <property type="entry name" value="HATPase_c"/>
    <property type="match status" value="1"/>
</dbReference>
<keyword evidence="15" id="KW-1185">Reference proteome</keyword>
<keyword evidence="10 11" id="KW-0472">Membrane</keyword>
<accession>I5C152</accession>
<dbReference type="CDD" id="cd06225">
    <property type="entry name" value="HAMP"/>
    <property type="match status" value="1"/>
</dbReference>
<keyword evidence="7 14" id="KW-0418">Kinase</keyword>
<dbReference type="Gene3D" id="1.10.287.130">
    <property type="match status" value="1"/>
</dbReference>
<dbReference type="PROSITE" id="PS50885">
    <property type="entry name" value="HAMP"/>
    <property type="match status" value="1"/>
</dbReference>
<dbReference type="InterPro" id="IPR036890">
    <property type="entry name" value="HATPase_C_sf"/>
</dbReference>
<dbReference type="CDD" id="cd00075">
    <property type="entry name" value="HATPase"/>
    <property type="match status" value="1"/>
</dbReference>
<evidence type="ECO:0000313" key="14">
    <source>
        <dbReference type="EMBL" id="EIM75554.1"/>
    </source>
</evidence>
<feature type="transmembrane region" description="Helical" evidence="11">
    <location>
        <begin position="7"/>
        <end position="29"/>
    </location>
</feature>
<dbReference type="InterPro" id="IPR036097">
    <property type="entry name" value="HisK_dim/P_sf"/>
</dbReference>
<keyword evidence="5" id="KW-0808">Transferase</keyword>
<dbReference type="Pfam" id="PF00672">
    <property type="entry name" value="HAMP"/>
    <property type="match status" value="1"/>
</dbReference>
<evidence type="ECO:0000256" key="10">
    <source>
        <dbReference type="ARBA" id="ARBA00023136"/>
    </source>
</evidence>
<evidence type="ECO:0000256" key="2">
    <source>
        <dbReference type="ARBA" id="ARBA00004141"/>
    </source>
</evidence>
<dbReference type="InterPro" id="IPR005467">
    <property type="entry name" value="His_kinase_dom"/>
</dbReference>
<dbReference type="OrthoDB" id="594725at2"/>
<dbReference type="InterPro" id="IPR003660">
    <property type="entry name" value="HAMP_dom"/>
</dbReference>
<evidence type="ECO:0000256" key="4">
    <source>
        <dbReference type="ARBA" id="ARBA00022553"/>
    </source>
</evidence>
<evidence type="ECO:0000256" key="7">
    <source>
        <dbReference type="ARBA" id="ARBA00022777"/>
    </source>
</evidence>
<dbReference type="CDD" id="cd00082">
    <property type="entry name" value="HisKA"/>
    <property type="match status" value="1"/>
</dbReference>
<dbReference type="EC" id="2.7.13.3" evidence="3"/>
<reference evidence="14 15" key="1">
    <citation type="submission" date="2012-05" db="EMBL/GenBank/DDBJ databases">
        <title>Genome sequence of Nitritalea halalkaliphila LW7.</title>
        <authorList>
            <person name="Jangir P.K."/>
            <person name="Singh A."/>
            <person name="Shivaji S."/>
            <person name="Sharma R."/>
        </authorList>
    </citation>
    <scope>NUCLEOTIDE SEQUENCE [LARGE SCALE GENOMIC DNA]</scope>
    <source>
        <strain evidence="14 15">LW7</strain>
    </source>
</reference>
<evidence type="ECO:0000256" key="3">
    <source>
        <dbReference type="ARBA" id="ARBA00012438"/>
    </source>
</evidence>
<keyword evidence="6 11" id="KW-0812">Transmembrane</keyword>
<feature type="transmembrane region" description="Helical" evidence="11">
    <location>
        <begin position="158"/>
        <end position="178"/>
    </location>
</feature>
<dbReference type="PRINTS" id="PR00344">
    <property type="entry name" value="BCTRLSENSOR"/>
</dbReference>
<evidence type="ECO:0000256" key="11">
    <source>
        <dbReference type="SAM" id="Phobius"/>
    </source>
</evidence>
<dbReference type="PANTHER" id="PTHR45436">
    <property type="entry name" value="SENSOR HISTIDINE KINASE YKOH"/>
    <property type="match status" value="1"/>
</dbReference>
<dbReference type="Proteomes" id="UP000005551">
    <property type="component" value="Unassembled WGS sequence"/>
</dbReference>
<dbReference type="EMBL" id="AJYA01000029">
    <property type="protein sequence ID" value="EIM75554.1"/>
    <property type="molecule type" value="Genomic_DNA"/>
</dbReference>
<dbReference type="Pfam" id="PF02518">
    <property type="entry name" value="HATPase_c"/>
    <property type="match status" value="1"/>
</dbReference>
<evidence type="ECO:0000259" key="13">
    <source>
        <dbReference type="PROSITE" id="PS50885"/>
    </source>
</evidence>